<dbReference type="EMBL" id="AHKC01010115">
    <property type="protein sequence ID" value="EKF32223.1"/>
    <property type="molecule type" value="Genomic_DNA"/>
</dbReference>
<organism evidence="2 3">
    <name type="scientific">Trypanosoma cruzi marinkellei</name>
    <dbReference type="NCBI Taxonomy" id="85056"/>
    <lineage>
        <taxon>Eukaryota</taxon>
        <taxon>Discoba</taxon>
        <taxon>Euglenozoa</taxon>
        <taxon>Kinetoplastea</taxon>
        <taxon>Metakinetoplastina</taxon>
        <taxon>Trypanosomatida</taxon>
        <taxon>Trypanosomatidae</taxon>
        <taxon>Trypanosoma</taxon>
        <taxon>Schizotrypanum</taxon>
    </lineage>
</organism>
<dbReference type="OrthoDB" id="10362291at2759"/>
<feature type="region of interest" description="Disordered" evidence="1">
    <location>
        <begin position="198"/>
        <end position="219"/>
    </location>
</feature>
<sequence>MRSAPTGITQEHENCAMRRGLCNQANAMLHGGNQTPPRPRINHSQAACRFMDSPFWFQPRRNASVAQHQPGVVPCRQGNQVRMTEYIIGKIALNCGKRHRTHRKQVRMLSLHVSCAVFQMKENSEKRKSAHSPPPQAVLSGRSRHQAGDSTLVVGYRDALTRPRACPQNILFPFPPPHASTSSFKPHLGESGWRVAPGQSAPFHSSRHQRSKPQNHWPSINDAVDTRSPLANATHLFRRTCYPMPR</sequence>
<evidence type="ECO:0000313" key="2">
    <source>
        <dbReference type="EMBL" id="EKF32223.1"/>
    </source>
</evidence>
<proteinExistence type="predicted"/>
<feature type="region of interest" description="Disordered" evidence="1">
    <location>
        <begin position="123"/>
        <end position="146"/>
    </location>
</feature>
<dbReference type="Proteomes" id="UP000007350">
    <property type="component" value="Unassembled WGS sequence"/>
</dbReference>
<name>K2MAQ6_TRYCR</name>
<dbReference type="AlphaFoldDB" id="K2MAQ6"/>
<protein>
    <submittedName>
        <fullName evidence="2">Uncharacterized protein</fullName>
    </submittedName>
</protein>
<evidence type="ECO:0000313" key="3">
    <source>
        <dbReference type="Proteomes" id="UP000007350"/>
    </source>
</evidence>
<evidence type="ECO:0000256" key="1">
    <source>
        <dbReference type="SAM" id="MobiDB-lite"/>
    </source>
</evidence>
<keyword evidence="3" id="KW-1185">Reference proteome</keyword>
<accession>K2MAQ6</accession>
<reference evidence="2 3" key="1">
    <citation type="journal article" date="2012" name="BMC Genomics">
        <title>Comparative genomic analysis of human infective Trypanosoma cruzi lineages with the bat-restricted subspecies T. cruzi marinkellei.</title>
        <authorList>
            <person name="Franzen O."/>
            <person name="Talavera-Lopez C."/>
            <person name="Ochaya S."/>
            <person name="Butler C.E."/>
            <person name="Messenger L.A."/>
            <person name="Lewis M.D."/>
            <person name="Llewellyn M.S."/>
            <person name="Marinkelle C.J."/>
            <person name="Tyler K.M."/>
            <person name="Miles M.A."/>
            <person name="Andersson B."/>
        </authorList>
    </citation>
    <scope>NUCLEOTIDE SEQUENCE [LARGE SCALE GENOMIC DNA]</scope>
    <source>
        <strain evidence="2 3">B7</strain>
    </source>
</reference>
<gene>
    <name evidence="2" type="ORF">MOQ_003930</name>
</gene>
<comment type="caution">
    <text evidence="2">The sequence shown here is derived from an EMBL/GenBank/DDBJ whole genome shotgun (WGS) entry which is preliminary data.</text>
</comment>